<dbReference type="SUPFAM" id="SSF56281">
    <property type="entry name" value="Metallo-hydrolase/oxidoreductase"/>
    <property type="match status" value="1"/>
</dbReference>
<evidence type="ECO:0000313" key="2">
    <source>
        <dbReference type="Proteomes" id="UP000199651"/>
    </source>
</evidence>
<reference evidence="2" key="1">
    <citation type="submission" date="2016-10" db="EMBL/GenBank/DDBJ databases">
        <authorList>
            <person name="Varghese N."/>
            <person name="Submissions S."/>
        </authorList>
    </citation>
    <scope>NUCLEOTIDE SEQUENCE [LARGE SCALE GENOMIC DNA]</scope>
    <source>
        <strain evidence="2">IBRC-M 10655</strain>
    </source>
</reference>
<dbReference type="Gene3D" id="3.60.15.10">
    <property type="entry name" value="Ribonuclease Z/Hydroxyacylglutathione hydrolase-like"/>
    <property type="match status" value="1"/>
</dbReference>
<name>A0A1H0VJV9_9PSEU</name>
<dbReference type="PANTHER" id="PTHR43546">
    <property type="entry name" value="UPF0173 METAL-DEPENDENT HYDROLASE MJ1163-RELATED"/>
    <property type="match status" value="1"/>
</dbReference>
<dbReference type="RefSeq" id="WP_091383085.1">
    <property type="nucleotide sequence ID" value="NZ_FNDV01000012.1"/>
</dbReference>
<evidence type="ECO:0000313" key="1">
    <source>
        <dbReference type="EMBL" id="SDP78485.1"/>
    </source>
</evidence>
<sequence>MCLTCVLPLMVSGPAPVFPTTAPEPGWLKEKSGGSITWTGCAGFILDVDGERICFDPYASNPGLRDTLFRPARPDHALVERTFGEVSGIFVGHTHFDHAMDVAPLAKANPGCVVHGSTTTTEICRRQGVPDEQLHPVEDGSRVTIGPFTVEAIASRHGTVPIASRIDVIELRGEGMPKTVFRWPRGQVFAYRVEVGGLSLHLQTSAGIEDAPLARQEPVDVLIACLAARQGTEGYFRRLGEQLRPKVIIPCHHDNFFRPLSEPPRPVARLDWPGFLDDVAQLADAYGTRLVQLPRGVPVAF</sequence>
<keyword evidence="2" id="KW-1185">Reference proteome</keyword>
<dbReference type="InterPro" id="IPR050114">
    <property type="entry name" value="UPF0173_UPF0282_UlaG_hydrolase"/>
</dbReference>
<dbReference type="InterPro" id="IPR036866">
    <property type="entry name" value="RibonucZ/Hydroxyglut_hydro"/>
</dbReference>
<dbReference type="Proteomes" id="UP000199651">
    <property type="component" value="Unassembled WGS sequence"/>
</dbReference>
<dbReference type="PANTHER" id="PTHR43546:SF3">
    <property type="entry name" value="UPF0173 METAL-DEPENDENT HYDROLASE MJ1163"/>
    <property type="match status" value="1"/>
</dbReference>
<dbReference type="Pfam" id="PF13483">
    <property type="entry name" value="Lactamase_B_3"/>
    <property type="match status" value="1"/>
</dbReference>
<dbReference type="EMBL" id="FNJB01000014">
    <property type="protein sequence ID" value="SDP78485.1"/>
    <property type="molecule type" value="Genomic_DNA"/>
</dbReference>
<dbReference type="OrthoDB" id="9789133at2"/>
<dbReference type="AlphaFoldDB" id="A0A1H0VJV9"/>
<accession>A0A1H0VJV9</accession>
<gene>
    <name evidence="1" type="ORF">SAMN05192558_11475</name>
</gene>
<organism evidence="1 2">
    <name type="scientific">Actinokineospora alba</name>
    <dbReference type="NCBI Taxonomy" id="504798"/>
    <lineage>
        <taxon>Bacteria</taxon>
        <taxon>Bacillati</taxon>
        <taxon>Actinomycetota</taxon>
        <taxon>Actinomycetes</taxon>
        <taxon>Pseudonocardiales</taxon>
        <taxon>Pseudonocardiaceae</taxon>
        <taxon>Actinokineospora</taxon>
    </lineage>
</organism>
<protein>
    <submittedName>
        <fullName evidence="1">L-ascorbate metabolism protein UlaG, beta-lactamase superfamily</fullName>
    </submittedName>
</protein>
<proteinExistence type="predicted"/>
<dbReference type="STRING" id="504798.SAMN05421871_11275"/>